<dbReference type="EMBL" id="FRCZ01000007">
    <property type="protein sequence ID" value="SHN30496.1"/>
    <property type="molecule type" value="Genomic_DNA"/>
</dbReference>
<dbReference type="STRING" id="1027249.SAMN05216179_3182"/>
<dbReference type="OrthoDB" id="2380965at2"/>
<dbReference type="Proteomes" id="UP000184184">
    <property type="component" value="Unassembled WGS sequence"/>
</dbReference>
<dbReference type="RefSeq" id="WP_073202820.1">
    <property type="nucleotide sequence ID" value="NZ_FRCZ01000007.1"/>
</dbReference>
<evidence type="ECO:0000313" key="3">
    <source>
        <dbReference type="Proteomes" id="UP000184184"/>
    </source>
</evidence>
<feature type="transmembrane region" description="Helical" evidence="1">
    <location>
        <begin position="213"/>
        <end position="233"/>
    </location>
</feature>
<protein>
    <recommendedName>
        <fullName evidence="4">ABC-2 family transporter protein</fullName>
    </recommendedName>
</protein>
<feature type="transmembrane region" description="Helical" evidence="1">
    <location>
        <begin position="55"/>
        <end position="75"/>
    </location>
</feature>
<sequence>MWKDSWWLAKKELSFQFPGILLTLLATIIIAFFTVPQLDALVREMYSNETLYWNPFLLDLIFLGVTPSFSALFVWGPYLSLRTIKEDPFGKRMALYRSLPISMDVLIRSRILSMLVIFIIMSSAFYTIIFLMLPDSFFYNVEASQFLRFALTWFGYALVLGSVNTYIEFGTNGRVLYIFPLLFLIVIVLVRVACSNIWNMGVVEASILLVSRYSNIIVIATIILGVLGCVTISRMLKKRLLTRDFI</sequence>
<gene>
    <name evidence="2" type="ORF">SAMN05216179_3182</name>
</gene>
<keyword evidence="1" id="KW-0812">Transmembrane</keyword>
<accession>A0A1M7QHW7</accession>
<evidence type="ECO:0000313" key="2">
    <source>
        <dbReference type="EMBL" id="SHN30496.1"/>
    </source>
</evidence>
<name>A0A1M7QHW7_9BACI</name>
<reference evidence="2 3" key="1">
    <citation type="submission" date="2016-11" db="EMBL/GenBank/DDBJ databases">
        <authorList>
            <person name="Jaros S."/>
            <person name="Januszkiewicz K."/>
            <person name="Wedrychowicz H."/>
        </authorList>
    </citation>
    <scope>NUCLEOTIDE SEQUENCE [LARGE SCALE GENOMIC DNA]</scope>
    <source>
        <strain evidence="2 3">CGMCC 1.10681</strain>
    </source>
</reference>
<evidence type="ECO:0000256" key="1">
    <source>
        <dbReference type="SAM" id="Phobius"/>
    </source>
</evidence>
<keyword evidence="1" id="KW-0472">Membrane</keyword>
<feature type="transmembrane region" description="Helical" evidence="1">
    <location>
        <begin position="145"/>
        <end position="163"/>
    </location>
</feature>
<proteinExistence type="predicted"/>
<dbReference type="AlphaFoldDB" id="A0A1M7QHW7"/>
<feature type="transmembrane region" description="Helical" evidence="1">
    <location>
        <begin position="175"/>
        <end position="193"/>
    </location>
</feature>
<organism evidence="2 3">
    <name type="scientific">Gracilibacillus kekensis</name>
    <dbReference type="NCBI Taxonomy" id="1027249"/>
    <lineage>
        <taxon>Bacteria</taxon>
        <taxon>Bacillati</taxon>
        <taxon>Bacillota</taxon>
        <taxon>Bacilli</taxon>
        <taxon>Bacillales</taxon>
        <taxon>Bacillaceae</taxon>
        <taxon>Gracilibacillus</taxon>
    </lineage>
</organism>
<feature type="transmembrane region" description="Helical" evidence="1">
    <location>
        <begin position="12"/>
        <end position="35"/>
    </location>
</feature>
<evidence type="ECO:0008006" key="4">
    <source>
        <dbReference type="Google" id="ProtNLM"/>
    </source>
</evidence>
<keyword evidence="3" id="KW-1185">Reference proteome</keyword>
<feature type="transmembrane region" description="Helical" evidence="1">
    <location>
        <begin position="111"/>
        <end position="133"/>
    </location>
</feature>
<keyword evidence="1" id="KW-1133">Transmembrane helix</keyword>